<comment type="caution">
    <text evidence="1">The sequence shown here is derived from an EMBL/GenBank/DDBJ whole genome shotgun (WGS) entry which is preliminary data.</text>
</comment>
<reference evidence="1" key="1">
    <citation type="submission" date="2023-04" db="EMBL/GenBank/DDBJ databases">
        <title>Ambrosiozyma monospora NBRC 10751.</title>
        <authorList>
            <person name="Ichikawa N."/>
            <person name="Sato H."/>
            <person name="Tonouchi N."/>
        </authorList>
    </citation>
    <scope>NUCLEOTIDE SEQUENCE</scope>
    <source>
        <strain evidence="1">NBRC 10751</strain>
    </source>
</reference>
<protein>
    <submittedName>
        <fullName evidence="1">Unnamed protein product</fullName>
    </submittedName>
</protein>
<keyword evidence="2" id="KW-1185">Reference proteome</keyword>
<name>A0ACB5U9H1_AMBMO</name>
<gene>
    <name evidence="1" type="ORF">Amon02_001174400</name>
</gene>
<dbReference type="EMBL" id="BSXS01012959">
    <property type="protein sequence ID" value="GMF03324.1"/>
    <property type="molecule type" value="Genomic_DNA"/>
</dbReference>
<evidence type="ECO:0000313" key="1">
    <source>
        <dbReference type="EMBL" id="GMF03324.1"/>
    </source>
</evidence>
<sequence>MLFTKRRVELVSHICFQGIVSLEKTKMYSQLLMAKKAAEEATSEKASFLANMSHEIRTPFNSLLSCAIFLLDTKLSEVQKSYVETIRNSALDTLNIIDGILAFTKIEHGSISLDYSPFSLTECIESAIQMATEQASTKGLEIVYMDYCHSTDVYGDVNRIRQILVNIIGNAVKFTKKGYVLIETSCSQVDCSVKLTLQVEESMVVPV</sequence>
<accession>A0ACB5U9H1</accession>
<proteinExistence type="predicted"/>
<evidence type="ECO:0000313" key="2">
    <source>
        <dbReference type="Proteomes" id="UP001165064"/>
    </source>
</evidence>
<organism evidence="1 2">
    <name type="scientific">Ambrosiozyma monospora</name>
    <name type="common">Yeast</name>
    <name type="synonym">Endomycopsis monosporus</name>
    <dbReference type="NCBI Taxonomy" id="43982"/>
    <lineage>
        <taxon>Eukaryota</taxon>
        <taxon>Fungi</taxon>
        <taxon>Dikarya</taxon>
        <taxon>Ascomycota</taxon>
        <taxon>Saccharomycotina</taxon>
        <taxon>Pichiomycetes</taxon>
        <taxon>Pichiales</taxon>
        <taxon>Pichiaceae</taxon>
        <taxon>Ambrosiozyma</taxon>
    </lineage>
</organism>
<dbReference type="Proteomes" id="UP001165064">
    <property type="component" value="Unassembled WGS sequence"/>
</dbReference>